<evidence type="ECO:0000313" key="1">
    <source>
        <dbReference type="EMBL" id="MFD2593450.1"/>
    </source>
</evidence>
<dbReference type="RefSeq" id="WP_378254132.1">
    <property type="nucleotide sequence ID" value="NZ_JBHSJV010000001.1"/>
</dbReference>
<comment type="caution">
    <text evidence="1">The sequence shown here is derived from an EMBL/GenBank/DDBJ whole genome shotgun (WGS) entry which is preliminary data.</text>
</comment>
<keyword evidence="2" id="KW-1185">Reference proteome</keyword>
<evidence type="ECO:0000313" key="2">
    <source>
        <dbReference type="Proteomes" id="UP001597459"/>
    </source>
</evidence>
<protein>
    <submittedName>
        <fullName evidence="1">Contractile injection system tape measure protein</fullName>
    </submittedName>
</protein>
<gene>
    <name evidence="1" type="ORF">ACFSTE_21615</name>
</gene>
<dbReference type="InterPro" id="IPR045538">
    <property type="entry name" value="CIS_TMP"/>
</dbReference>
<organism evidence="1 2">
    <name type="scientific">Aquimarina hainanensis</name>
    <dbReference type="NCBI Taxonomy" id="1578017"/>
    <lineage>
        <taxon>Bacteria</taxon>
        <taxon>Pseudomonadati</taxon>
        <taxon>Bacteroidota</taxon>
        <taxon>Flavobacteriia</taxon>
        <taxon>Flavobacteriales</taxon>
        <taxon>Flavobacteriaceae</taxon>
        <taxon>Aquimarina</taxon>
    </lineage>
</organism>
<dbReference type="Pfam" id="PF19268">
    <property type="entry name" value="CIS_TMP"/>
    <property type="match status" value="1"/>
</dbReference>
<dbReference type="EMBL" id="JBHULX010000048">
    <property type="protein sequence ID" value="MFD2593450.1"/>
    <property type="molecule type" value="Genomic_DNA"/>
</dbReference>
<reference evidence="2" key="1">
    <citation type="journal article" date="2019" name="Int. J. Syst. Evol. Microbiol.">
        <title>The Global Catalogue of Microorganisms (GCM) 10K type strain sequencing project: providing services to taxonomists for standard genome sequencing and annotation.</title>
        <authorList>
            <consortium name="The Broad Institute Genomics Platform"/>
            <consortium name="The Broad Institute Genome Sequencing Center for Infectious Disease"/>
            <person name="Wu L."/>
            <person name="Ma J."/>
        </authorList>
    </citation>
    <scope>NUCLEOTIDE SEQUENCE [LARGE SCALE GENOMIC DNA]</scope>
    <source>
        <strain evidence="2">KCTC 42423</strain>
    </source>
</reference>
<accession>A0ABW5NCX3</accession>
<proteinExistence type="predicted"/>
<sequence length="608" mass="70207">MNPSTHIIQKLVVEVTTSEASRAYVLQKEVDVLVKEQLIPAVQTYLDSMGSTVKGVMRFDTVQLVLEKVAIRDTMQCQLQLVKALGQRLQTMKNEGIQEKRKLEISIKDTKKDALFFFLKTGRTPWWDHSEKGEFLNQKYWTAMRFSVKDAHILKQMMKDDIVRKRLDYQLSIQEKWKLLSGVLQLSPQLTTTFYSAIKNTFVTTQWQKDFIEALLAEHLYETASGSPLKRFWERYQVFWHKKKAGKEALLQEVVNALGEGKVIHLTKSELFTKIKKQLEGSSVTTSIRKDIASNIIKEYKQKVTEVFIGIRKYNTATSAVAEEVILSCFPLKDISQIHHFLSSRNEPCTLSEIKEIVTTLFREHNVVKRIEEEITAIESSYQNKLQKQFELETTSIRKITVSHVPEVAVRQTKKRNMLQEKNRSEMRSEFPSQPDNTVTNVVWYTATAGLVLVHPFIESLFRATGIIHEKAPVIADKEKSLAVHLLHYLATGKEQVLESEMLLAKFLCGFCVNTPIKRELVIPEEMKREADALIKSVISHWGVLKSTSVDGLREGFIQRNGKLILDTSDKYRLIVERKAQDILLDKLPWNRSIIRLPWIDKLIFVEW</sequence>
<name>A0ABW5NCX3_9FLAO</name>
<dbReference type="Proteomes" id="UP001597459">
    <property type="component" value="Unassembled WGS sequence"/>
</dbReference>